<dbReference type="GeneID" id="94841492"/>
<evidence type="ECO:0000313" key="1">
    <source>
        <dbReference type="EMBL" id="OHT03244.1"/>
    </source>
</evidence>
<dbReference type="RefSeq" id="XP_068356380.1">
    <property type="nucleotide sequence ID" value="XM_068506788.1"/>
</dbReference>
<sequence length="510" mass="61251">MSCDTKKVKLNVFEIDLAAIFFSELFCHFCFNSKKVRLLSIFNTLTNDIKPMSHITCYVISDIPFHQNPKQNSFYIAKSNGNEILPVIYQEQENPYLIHFRFEENPKVNQYLLFYDQNTHENEGVPFCKIPRLISILVCSFTKNQLSVHQNYTQKMKWLNLNLTLSSDISICLNFAFLPHKFNRFFYLTRKVKKASKINEFRNLIFSFRPNGKFLPKEHFFRFLLQFILYYNDNENAEFVKLPLFRHFIFIIFDEFFEIERFIEASTISFVTKEKMECPTPLECQNFSEYDFDSTFKFCNSVVSLFGISFLIWSYTVQYNTMFEMLFEEWFHSCEINIEDVFDLMLRKLKTNDFSEISLKLFLKFTKKFIKDENKEFIREKLQFNEMNLSPFVIFFIKNIILESQNESNYENIETQMNDQINIQITDLKLLKKMNEMRGIWFNMPELCFYHKEDNLNNHKMLTPTFSFRSDSINFRKKQTTVSSKNISVVGTNRKVFSQNRPNNRRIYNP</sequence>
<reference evidence="1" key="1">
    <citation type="submission" date="2016-10" db="EMBL/GenBank/DDBJ databases">
        <authorList>
            <person name="Benchimol M."/>
            <person name="Almeida L.G."/>
            <person name="Vasconcelos A.T."/>
            <person name="Perreira-Neves A."/>
            <person name="Rosa I.A."/>
            <person name="Tasca T."/>
            <person name="Bogo M.R."/>
            <person name="de Souza W."/>
        </authorList>
    </citation>
    <scope>NUCLEOTIDE SEQUENCE [LARGE SCALE GENOMIC DNA]</scope>
    <source>
        <strain evidence="1">K</strain>
    </source>
</reference>
<accession>A0A1J4K0E4</accession>
<gene>
    <name evidence="1" type="ORF">TRFO_29438</name>
</gene>
<dbReference type="AlphaFoldDB" id="A0A1J4K0E4"/>
<proteinExistence type="predicted"/>
<name>A0A1J4K0E4_9EUKA</name>
<comment type="caution">
    <text evidence="1">The sequence shown here is derived from an EMBL/GenBank/DDBJ whole genome shotgun (WGS) entry which is preliminary data.</text>
</comment>
<evidence type="ECO:0000313" key="2">
    <source>
        <dbReference type="Proteomes" id="UP000179807"/>
    </source>
</evidence>
<protein>
    <submittedName>
        <fullName evidence="1">Uncharacterized protein</fullName>
    </submittedName>
</protein>
<organism evidence="1 2">
    <name type="scientific">Tritrichomonas foetus</name>
    <dbReference type="NCBI Taxonomy" id="1144522"/>
    <lineage>
        <taxon>Eukaryota</taxon>
        <taxon>Metamonada</taxon>
        <taxon>Parabasalia</taxon>
        <taxon>Tritrichomonadida</taxon>
        <taxon>Tritrichomonadidae</taxon>
        <taxon>Tritrichomonas</taxon>
    </lineage>
</organism>
<dbReference type="EMBL" id="MLAK01000835">
    <property type="protein sequence ID" value="OHT03244.1"/>
    <property type="molecule type" value="Genomic_DNA"/>
</dbReference>
<dbReference type="Proteomes" id="UP000179807">
    <property type="component" value="Unassembled WGS sequence"/>
</dbReference>
<dbReference type="VEuPathDB" id="TrichDB:TRFO_29438"/>
<keyword evidence="2" id="KW-1185">Reference proteome</keyword>